<dbReference type="PANTHER" id="PTHR30349:SF64">
    <property type="entry name" value="PROPHAGE INTEGRASE INTD-RELATED"/>
    <property type="match status" value="1"/>
</dbReference>
<dbReference type="EMBL" id="JBHUON010000002">
    <property type="protein sequence ID" value="MFD2863574.1"/>
    <property type="molecule type" value="Genomic_DNA"/>
</dbReference>
<dbReference type="InterPro" id="IPR050090">
    <property type="entry name" value="Tyrosine_recombinase_XerCD"/>
</dbReference>
<reference evidence="6" key="1">
    <citation type="journal article" date="2019" name="Int. J. Syst. Evol. Microbiol.">
        <title>The Global Catalogue of Microorganisms (GCM) 10K type strain sequencing project: providing services to taxonomists for standard genome sequencing and annotation.</title>
        <authorList>
            <consortium name="The Broad Institute Genomics Platform"/>
            <consortium name="The Broad Institute Genome Sequencing Center for Infectious Disease"/>
            <person name="Wu L."/>
            <person name="Ma J."/>
        </authorList>
    </citation>
    <scope>NUCLEOTIDE SEQUENCE [LARGE SCALE GENOMIC DNA]</scope>
    <source>
        <strain evidence="6">KCTC 52232</strain>
    </source>
</reference>
<dbReference type="PANTHER" id="PTHR30349">
    <property type="entry name" value="PHAGE INTEGRASE-RELATED"/>
    <property type="match status" value="1"/>
</dbReference>
<dbReference type="Pfam" id="PF00589">
    <property type="entry name" value="Phage_integrase"/>
    <property type="match status" value="1"/>
</dbReference>
<dbReference type="InterPro" id="IPR010998">
    <property type="entry name" value="Integrase_recombinase_N"/>
</dbReference>
<dbReference type="Pfam" id="PF13102">
    <property type="entry name" value="Phage_int_SAM_5"/>
    <property type="match status" value="1"/>
</dbReference>
<dbReference type="Gene3D" id="1.10.443.10">
    <property type="entry name" value="Intergrase catalytic core"/>
    <property type="match status" value="1"/>
</dbReference>
<protein>
    <submittedName>
        <fullName evidence="5">Site-specific integrase</fullName>
    </submittedName>
</protein>
<dbReference type="InterPro" id="IPR013762">
    <property type="entry name" value="Integrase-like_cat_sf"/>
</dbReference>
<dbReference type="RefSeq" id="WP_377123230.1">
    <property type="nucleotide sequence ID" value="NZ_JBHUHN010000001.1"/>
</dbReference>
<dbReference type="PROSITE" id="PS51898">
    <property type="entry name" value="TYR_RECOMBINASE"/>
    <property type="match status" value="1"/>
</dbReference>
<evidence type="ECO:0000256" key="3">
    <source>
        <dbReference type="ARBA" id="ARBA00023172"/>
    </source>
</evidence>
<proteinExistence type="inferred from homology"/>
<evidence type="ECO:0000259" key="4">
    <source>
        <dbReference type="PROSITE" id="PS51898"/>
    </source>
</evidence>
<evidence type="ECO:0000313" key="5">
    <source>
        <dbReference type="EMBL" id="MFD2863574.1"/>
    </source>
</evidence>
<comment type="caution">
    <text evidence="5">The sequence shown here is derived from an EMBL/GenBank/DDBJ whole genome shotgun (WGS) entry which is preliminary data.</text>
</comment>
<keyword evidence="6" id="KW-1185">Reference proteome</keyword>
<accession>A0ABW5XIP3</accession>
<organism evidence="5 6">
    <name type="scientific">Mucilaginibacter antarcticus</name>
    <dbReference type="NCBI Taxonomy" id="1855725"/>
    <lineage>
        <taxon>Bacteria</taxon>
        <taxon>Pseudomonadati</taxon>
        <taxon>Bacteroidota</taxon>
        <taxon>Sphingobacteriia</taxon>
        <taxon>Sphingobacteriales</taxon>
        <taxon>Sphingobacteriaceae</taxon>
        <taxon>Mucilaginibacter</taxon>
    </lineage>
</organism>
<dbReference type="InterPro" id="IPR002104">
    <property type="entry name" value="Integrase_catalytic"/>
</dbReference>
<dbReference type="InterPro" id="IPR025269">
    <property type="entry name" value="SAM-like_dom"/>
</dbReference>
<dbReference type="Proteomes" id="UP001597601">
    <property type="component" value="Unassembled WGS sequence"/>
</dbReference>
<gene>
    <name evidence="5" type="ORF">ACFSYC_02640</name>
</gene>
<dbReference type="CDD" id="cd01185">
    <property type="entry name" value="INTN1_C_like"/>
    <property type="match status" value="1"/>
</dbReference>
<keyword evidence="2" id="KW-0238">DNA-binding</keyword>
<dbReference type="SUPFAM" id="SSF56349">
    <property type="entry name" value="DNA breaking-rejoining enzymes"/>
    <property type="match status" value="1"/>
</dbReference>
<evidence type="ECO:0000256" key="1">
    <source>
        <dbReference type="ARBA" id="ARBA00008857"/>
    </source>
</evidence>
<sequence length="405" mass="46722">MRTNINLLFYLKKRSGYKEGTVAIYLRFTVDGKRAEASTGQVCEPSRWDTHAGRAIGTKENVRTLNYYLDTLQAKAQELHRWMTANDEMITAESLKNRFTGKTEKVCTLITVFEDHNQKMRSLVGQEFEKSTLQRYETALMHTKDFMHWQHNVSDIPITKINFEFLNDFEYYLRSVRKCANNSAIKYIKNLGKIVRICLGNGWLTVDPYLNYKPKTKKVHRIVLTTEELKTMAEKQFSVERLRLVRDIFLFSCYTGLAYVDVRKLKRSEVIKGIDGDLWIYTNRQKTDTLSRIPILPAALSIVGRYQDNPQCICDDLLLPVMSNQKLNAYLKEIADLCGISKLLTFHIARHTFATTVTLNNGVPIESVAKMMGHTSIKTTQIYAKVMDHKISFDMQQLKEKLSAG</sequence>
<comment type="similarity">
    <text evidence="1">Belongs to the 'phage' integrase family.</text>
</comment>
<feature type="domain" description="Tyr recombinase" evidence="4">
    <location>
        <begin position="219"/>
        <end position="403"/>
    </location>
</feature>
<name>A0ABW5XIP3_9SPHI</name>
<dbReference type="Pfam" id="PF17293">
    <property type="entry name" value="Arm-DNA-bind_5"/>
    <property type="match status" value="1"/>
</dbReference>
<dbReference type="InterPro" id="IPR035386">
    <property type="entry name" value="Arm-DNA-bind_5"/>
</dbReference>
<evidence type="ECO:0000256" key="2">
    <source>
        <dbReference type="ARBA" id="ARBA00023125"/>
    </source>
</evidence>
<dbReference type="InterPro" id="IPR011010">
    <property type="entry name" value="DNA_brk_join_enz"/>
</dbReference>
<evidence type="ECO:0000313" key="6">
    <source>
        <dbReference type="Proteomes" id="UP001597601"/>
    </source>
</evidence>
<dbReference type="Gene3D" id="1.10.150.130">
    <property type="match status" value="1"/>
</dbReference>
<keyword evidence="3" id="KW-0233">DNA recombination</keyword>